<accession>A0A8B6M7B3</accession>
<dbReference type="EMBL" id="CABFMQ020000079">
    <property type="protein sequence ID" value="VTZ50299.1"/>
    <property type="molecule type" value="Genomic_DNA"/>
</dbReference>
<organism evidence="1 2">
    <name type="scientific">Methylocella tundrae</name>
    <dbReference type="NCBI Taxonomy" id="227605"/>
    <lineage>
        <taxon>Bacteria</taxon>
        <taxon>Pseudomonadati</taxon>
        <taxon>Pseudomonadota</taxon>
        <taxon>Alphaproteobacteria</taxon>
        <taxon>Hyphomicrobiales</taxon>
        <taxon>Beijerinckiaceae</taxon>
        <taxon>Methylocella</taxon>
    </lineage>
</organism>
<reference evidence="1 2" key="1">
    <citation type="submission" date="2019-05" db="EMBL/GenBank/DDBJ databases">
        <authorList>
            <person name="Farhan Ul Haque M."/>
        </authorList>
    </citation>
    <scope>NUCLEOTIDE SEQUENCE [LARGE SCALE GENOMIC DNA]</scope>
    <source>
        <strain evidence="1">2</strain>
    </source>
</reference>
<comment type="caution">
    <text evidence="1">The sequence shown here is derived from an EMBL/GenBank/DDBJ whole genome shotgun (WGS) entry which is preliminary data.</text>
</comment>
<evidence type="ECO:0000313" key="2">
    <source>
        <dbReference type="Proteomes" id="UP000485880"/>
    </source>
</evidence>
<dbReference type="AlphaFoldDB" id="A0A8B6M7B3"/>
<name>A0A8B6M7B3_METTU</name>
<dbReference type="Proteomes" id="UP000485880">
    <property type="component" value="Unassembled WGS sequence"/>
</dbReference>
<sequence>MATGRHRKLALEPRASVNCLFSAVLPWINQVKLVLSMSHIAHTHSLTIARFCCSE</sequence>
<protein>
    <submittedName>
        <fullName evidence="1">Uncharacterized protein</fullName>
    </submittedName>
</protein>
<proteinExistence type="predicted"/>
<evidence type="ECO:0000313" key="1">
    <source>
        <dbReference type="EMBL" id="VTZ50299.1"/>
    </source>
</evidence>
<gene>
    <name evidence="1" type="ORF">MPC4_220029</name>
</gene>
<keyword evidence="2" id="KW-1185">Reference proteome</keyword>